<gene>
    <name evidence="2" type="ORF">Q4527_05485</name>
</gene>
<proteinExistence type="predicted"/>
<dbReference type="GeneID" id="83260008"/>
<dbReference type="EMBL" id="JAUOQI010000003">
    <property type="protein sequence ID" value="MDO6576833.1"/>
    <property type="molecule type" value="Genomic_DNA"/>
</dbReference>
<organism evidence="2 3">
    <name type="scientific">Alteromonas stellipolaris</name>
    <dbReference type="NCBI Taxonomy" id="233316"/>
    <lineage>
        <taxon>Bacteria</taxon>
        <taxon>Pseudomonadati</taxon>
        <taxon>Pseudomonadota</taxon>
        <taxon>Gammaproteobacteria</taxon>
        <taxon>Alteromonadales</taxon>
        <taxon>Alteromonadaceae</taxon>
        <taxon>Alteromonas/Salinimonas group</taxon>
        <taxon>Alteromonas</taxon>
    </lineage>
</organism>
<evidence type="ECO:0000256" key="1">
    <source>
        <dbReference type="SAM" id="SignalP"/>
    </source>
</evidence>
<evidence type="ECO:0000313" key="2">
    <source>
        <dbReference type="EMBL" id="MDO6576833.1"/>
    </source>
</evidence>
<dbReference type="Proteomes" id="UP001170717">
    <property type="component" value="Unassembled WGS sequence"/>
</dbReference>
<name>A0AAW7Z2X7_9ALTE</name>
<accession>A0AAW7Z2X7</accession>
<evidence type="ECO:0000313" key="3">
    <source>
        <dbReference type="Proteomes" id="UP001170717"/>
    </source>
</evidence>
<keyword evidence="1" id="KW-0732">Signal</keyword>
<dbReference type="AlphaFoldDB" id="A0AAW7Z2X7"/>
<comment type="caution">
    <text evidence="2">The sequence shown here is derived from an EMBL/GenBank/DDBJ whole genome shotgun (WGS) entry which is preliminary data.</text>
</comment>
<protein>
    <submittedName>
        <fullName evidence="2">Uncharacterized protein</fullName>
    </submittedName>
</protein>
<feature type="chain" id="PRO_5043645005" evidence="1">
    <location>
        <begin position="25"/>
        <end position="232"/>
    </location>
</feature>
<reference evidence="2" key="1">
    <citation type="submission" date="2023-07" db="EMBL/GenBank/DDBJ databases">
        <title>Genome content predicts the carbon catabolic preferences of heterotrophic bacteria.</title>
        <authorList>
            <person name="Gralka M."/>
        </authorList>
    </citation>
    <scope>NUCLEOTIDE SEQUENCE</scope>
    <source>
        <strain evidence="2">F2M12</strain>
    </source>
</reference>
<dbReference type="RefSeq" id="WP_061998066.1">
    <property type="nucleotide sequence ID" value="NZ_CAXIBE010000011.1"/>
</dbReference>
<feature type="signal peptide" evidence="1">
    <location>
        <begin position="1"/>
        <end position="24"/>
    </location>
</feature>
<sequence>MSKCFLFCLATMVSLAMFQPSAHAMNAGRYYYFISDSCIPKGPQTPEERGVVTPDIMLFEVLPAGISDYMINMNTAALINYNKEGQDYLTGLEEEQVYTAGQVAQNTKYTQHDFMLQREAIGLKTLINILNAFSQHQADKGYFYKKLLSITDPSTRFKAVTRVRLTDVAQNNKMQLTEYASRYYVLDSQGTASSTPFIEVDHGKALREDIHSTNSPYRIYTKHGVCGERWVP</sequence>